<proteinExistence type="predicted"/>
<organism evidence="1 2">
    <name type="scientific">Sphagnum jensenii</name>
    <dbReference type="NCBI Taxonomy" id="128206"/>
    <lineage>
        <taxon>Eukaryota</taxon>
        <taxon>Viridiplantae</taxon>
        <taxon>Streptophyta</taxon>
        <taxon>Embryophyta</taxon>
        <taxon>Bryophyta</taxon>
        <taxon>Sphagnophytina</taxon>
        <taxon>Sphagnopsida</taxon>
        <taxon>Sphagnales</taxon>
        <taxon>Sphagnaceae</taxon>
        <taxon>Sphagnum</taxon>
    </lineage>
</organism>
<dbReference type="Proteomes" id="UP001497522">
    <property type="component" value="Chromosome 4"/>
</dbReference>
<accession>A0ABP1BIC5</accession>
<protein>
    <submittedName>
        <fullName evidence="1">Uncharacterized protein</fullName>
    </submittedName>
</protein>
<evidence type="ECO:0000313" key="2">
    <source>
        <dbReference type="Proteomes" id="UP001497522"/>
    </source>
</evidence>
<sequence>MNVGRTLDESQTVIGWTSNENQTKVQWTSNEQNSAATSAMACGGVALQLLTTQRNGEAGRALQLVAMAKAAKHCSSLLWRGRQRVVACCCDNGQ</sequence>
<reference evidence="1" key="1">
    <citation type="submission" date="2024-03" db="EMBL/GenBank/DDBJ databases">
        <authorList>
            <consortium name="ELIXIR-Norway"/>
            <consortium name="Elixir Norway"/>
        </authorList>
    </citation>
    <scope>NUCLEOTIDE SEQUENCE</scope>
</reference>
<gene>
    <name evidence="1" type="ORF">CSSPJE1EN2_LOCUS17603</name>
</gene>
<keyword evidence="2" id="KW-1185">Reference proteome</keyword>
<dbReference type="EMBL" id="OZ023705">
    <property type="protein sequence ID" value="CAK9875354.1"/>
    <property type="molecule type" value="Genomic_DNA"/>
</dbReference>
<evidence type="ECO:0000313" key="1">
    <source>
        <dbReference type="EMBL" id="CAK9875354.1"/>
    </source>
</evidence>
<name>A0ABP1BIC5_9BRYO</name>